<proteinExistence type="predicted"/>
<dbReference type="AlphaFoldDB" id="A0A654TLC9"/>
<evidence type="ECO:0000313" key="2">
    <source>
        <dbReference type="EMBL" id="CFE49961.1"/>
    </source>
</evidence>
<feature type="region of interest" description="Disordered" evidence="1">
    <location>
        <begin position="1"/>
        <end position="20"/>
    </location>
</feature>
<evidence type="ECO:0000256" key="1">
    <source>
        <dbReference type="SAM" id="MobiDB-lite"/>
    </source>
</evidence>
<protein>
    <submittedName>
        <fullName evidence="2">Uncharacterized protein</fullName>
    </submittedName>
</protein>
<dbReference type="EMBL" id="CFOH01000214">
    <property type="protein sequence ID" value="CFE49961.1"/>
    <property type="molecule type" value="Genomic_DNA"/>
</dbReference>
<feature type="region of interest" description="Disordered" evidence="1">
    <location>
        <begin position="44"/>
        <end position="101"/>
    </location>
</feature>
<accession>A0A654TLC9</accession>
<gene>
    <name evidence="2" type="ORF">ERS007688_01606</name>
</gene>
<reference evidence="2 3" key="1">
    <citation type="submission" date="2015-03" db="EMBL/GenBank/DDBJ databases">
        <authorList>
            <consortium name="Pathogen Informatics"/>
        </authorList>
    </citation>
    <scope>NUCLEOTIDE SEQUENCE [LARGE SCALE GENOMIC DNA]</scope>
    <source>
        <strain evidence="2 3">H09601792</strain>
    </source>
</reference>
<name>A0A654TLC9_MYCTX</name>
<sequence length="236" mass="24509">MKSKPDSCWPTLPKPETTAAVTTPSAPVLYTPEMPAPRLRMPESWVPKLAKPDADPSSGSDIALSNPDMPAPVLLKPEPPPAPVLKKPDDGSVVEFPKPGAPPNPAIGTLIGPIVVSACRSSKIRSRTMAGMSTGGMPLDNARPSGRVGIRVPPGMVNPGMVSDTGRPMSIGSRGMVNPGKVTVPEGMEMGPTKYAPCVDVAPPPLEGAIRIPGKKLGLTQISEVGPDVLVTAPWE</sequence>
<feature type="region of interest" description="Disordered" evidence="1">
    <location>
        <begin position="151"/>
        <end position="177"/>
    </location>
</feature>
<dbReference type="Proteomes" id="UP000046947">
    <property type="component" value="Unassembled WGS sequence"/>
</dbReference>
<evidence type="ECO:0000313" key="3">
    <source>
        <dbReference type="Proteomes" id="UP000046947"/>
    </source>
</evidence>
<organism evidence="2 3">
    <name type="scientific">Mycobacterium tuberculosis</name>
    <dbReference type="NCBI Taxonomy" id="1773"/>
    <lineage>
        <taxon>Bacteria</taxon>
        <taxon>Bacillati</taxon>
        <taxon>Actinomycetota</taxon>
        <taxon>Actinomycetes</taxon>
        <taxon>Mycobacteriales</taxon>
        <taxon>Mycobacteriaceae</taxon>
        <taxon>Mycobacterium</taxon>
        <taxon>Mycobacterium tuberculosis complex</taxon>
    </lineage>
</organism>